<reference evidence="1" key="1">
    <citation type="journal article" date="2015" name="Nature">
        <title>Complex archaea that bridge the gap between prokaryotes and eukaryotes.</title>
        <authorList>
            <person name="Spang A."/>
            <person name="Saw J.H."/>
            <person name="Jorgensen S.L."/>
            <person name="Zaremba-Niedzwiedzka K."/>
            <person name="Martijn J."/>
            <person name="Lind A.E."/>
            <person name="van Eijk R."/>
            <person name="Schleper C."/>
            <person name="Guy L."/>
            <person name="Ettema T.J."/>
        </authorList>
    </citation>
    <scope>NUCLEOTIDE SEQUENCE</scope>
</reference>
<sequence length="63" mass="7038">MSKPEKARKIISAQKVYAFIRYAAPGGGGCVEALLTKSQQDAMLAMRDFLLEELPTYEESEKQ</sequence>
<organism evidence="1">
    <name type="scientific">marine sediment metagenome</name>
    <dbReference type="NCBI Taxonomy" id="412755"/>
    <lineage>
        <taxon>unclassified sequences</taxon>
        <taxon>metagenomes</taxon>
        <taxon>ecological metagenomes</taxon>
    </lineage>
</organism>
<gene>
    <name evidence="1" type="ORF">LCGC14_2083390</name>
</gene>
<dbReference type="AlphaFoldDB" id="A0A0F9F255"/>
<accession>A0A0F9F255</accession>
<dbReference type="EMBL" id="LAZR01025226">
    <property type="protein sequence ID" value="KKL72586.1"/>
    <property type="molecule type" value="Genomic_DNA"/>
</dbReference>
<evidence type="ECO:0000313" key="1">
    <source>
        <dbReference type="EMBL" id="KKL72586.1"/>
    </source>
</evidence>
<proteinExistence type="predicted"/>
<comment type="caution">
    <text evidence="1">The sequence shown here is derived from an EMBL/GenBank/DDBJ whole genome shotgun (WGS) entry which is preliminary data.</text>
</comment>
<name>A0A0F9F255_9ZZZZ</name>
<protein>
    <submittedName>
        <fullName evidence="1">Uncharacterized protein</fullName>
    </submittedName>
</protein>